<keyword evidence="3" id="KW-1185">Reference proteome</keyword>
<feature type="transmembrane region" description="Helical" evidence="1">
    <location>
        <begin position="27"/>
        <end position="48"/>
    </location>
</feature>
<accession>A0AAI8B7C3</accession>
<reference evidence="2 3" key="1">
    <citation type="submission" date="2014-06" db="EMBL/GenBank/DDBJ databases">
        <authorList>
            <person name="Bishop-Lilly K.A."/>
            <person name="Broomall S.M."/>
            <person name="Chain P.S."/>
            <person name="Chertkov O."/>
            <person name="Coyne S.R."/>
            <person name="Daligault H.E."/>
            <person name="Davenport K.W."/>
            <person name="Erkkila T."/>
            <person name="Frey K.G."/>
            <person name="Gibbons H.S."/>
            <person name="Gu W."/>
            <person name="Jaissle J."/>
            <person name="Johnson S.L."/>
            <person name="Koroleva G.I."/>
            <person name="Ladner J.T."/>
            <person name="Lo C.-C."/>
            <person name="Minogue T.D."/>
            <person name="Munk C."/>
            <person name="Palacios G.F."/>
            <person name="Redden C.L."/>
            <person name="Rosenzweig C.N."/>
            <person name="Scholz M.B."/>
            <person name="Teshima H."/>
            <person name="Xu Y."/>
        </authorList>
    </citation>
    <scope>NUCLEOTIDE SEQUENCE [LARGE SCALE GENOMIC DNA]</scope>
    <source>
        <strain evidence="2 3">EO147</strain>
    </source>
</reference>
<name>A0AAI8B7C3_9BURK</name>
<dbReference type="KEGG" id="bok:DM82_1155"/>
<protein>
    <submittedName>
        <fullName evidence="2">Gp24</fullName>
    </submittedName>
</protein>
<dbReference type="EMBL" id="CP008726">
    <property type="protein sequence ID" value="AIO66906.1"/>
    <property type="molecule type" value="Genomic_DNA"/>
</dbReference>
<dbReference type="AlphaFoldDB" id="A0AAI8B7C3"/>
<sequence length="70" mass="7431">MRVGLVEGASYVGSGAAVGASLSLNDIGVIVGLATALLTFAINAAYVYRKDKREERESNARLHELEKHDG</sequence>
<organism evidence="2 3">
    <name type="scientific">Burkholderia oklahomensis</name>
    <dbReference type="NCBI Taxonomy" id="342113"/>
    <lineage>
        <taxon>Bacteria</taxon>
        <taxon>Pseudomonadati</taxon>
        <taxon>Pseudomonadota</taxon>
        <taxon>Betaproteobacteria</taxon>
        <taxon>Burkholderiales</taxon>
        <taxon>Burkholderiaceae</taxon>
        <taxon>Burkholderia</taxon>
        <taxon>pseudomallei group</taxon>
    </lineage>
</organism>
<evidence type="ECO:0000313" key="3">
    <source>
        <dbReference type="Proteomes" id="UP000029424"/>
    </source>
</evidence>
<keyword evidence="1" id="KW-0812">Transmembrane</keyword>
<evidence type="ECO:0000313" key="2">
    <source>
        <dbReference type="EMBL" id="AIO66906.1"/>
    </source>
</evidence>
<keyword evidence="1" id="KW-0472">Membrane</keyword>
<proteinExistence type="predicted"/>
<evidence type="ECO:0000256" key="1">
    <source>
        <dbReference type="SAM" id="Phobius"/>
    </source>
</evidence>
<dbReference type="Proteomes" id="UP000029424">
    <property type="component" value="Chromosome 1"/>
</dbReference>
<gene>
    <name evidence="2" type="ORF">DM82_1155</name>
</gene>
<keyword evidence="1" id="KW-1133">Transmembrane helix</keyword>